<dbReference type="EMBL" id="RQTK01000546">
    <property type="protein sequence ID" value="RUS77854.1"/>
    <property type="molecule type" value="Genomic_DNA"/>
</dbReference>
<name>A0A3S0ZXV7_ELYCH</name>
<feature type="transmembrane region" description="Helical" evidence="1">
    <location>
        <begin position="52"/>
        <end position="71"/>
    </location>
</feature>
<proteinExistence type="predicted"/>
<reference evidence="2 3" key="1">
    <citation type="submission" date="2019-01" db="EMBL/GenBank/DDBJ databases">
        <title>A draft genome assembly of the solar-powered sea slug Elysia chlorotica.</title>
        <authorList>
            <person name="Cai H."/>
            <person name="Li Q."/>
            <person name="Fang X."/>
            <person name="Li J."/>
            <person name="Curtis N.E."/>
            <person name="Altenburger A."/>
            <person name="Shibata T."/>
            <person name="Feng M."/>
            <person name="Maeda T."/>
            <person name="Schwartz J.A."/>
            <person name="Shigenobu S."/>
            <person name="Lundholm N."/>
            <person name="Nishiyama T."/>
            <person name="Yang H."/>
            <person name="Hasebe M."/>
            <person name="Li S."/>
            <person name="Pierce S.K."/>
            <person name="Wang J."/>
        </authorList>
    </citation>
    <scope>NUCLEOTIDE SEQUENCE [LARGE SCALE GENOMIC DNA]</scope>
    <source>
        <strain evidence="2">EC2010</strain>
        <tissue evidence="2">Whole organism of an adult</tissue>
    </source>
</reference>
<organism evidence="2 3">
    <name type="scientific">Elysia chlorotica</name>
    <name type="common">Eastern emerald elysia</name>
    <name type="synonym">Sea slug</name>
    <dbReference type="NCBI Taxonomy" id="188477"/>
    <lineage>
        <taxon>Eukaryota</taxon>
        <taxon>Metazoa</taxon>
        <taxon>Spiralia</taxon>
        <taxon>Lophotrochozoa</taxon>
        <taxon>Mollusca</taxon>
        <taxon>Gastropoda</taxon>
        <taxon>Heterobranchia</taxon>
        <taxon>Euthyneura</taxon>
        <taxon>Panpulmonata</taxon>
        <taxon>Sacoglossa</taxon>
        <taxon>Placobranchoidea</taxon>
        <taxon>Plakobranchidae</taxon>
        <taxon>Elysia</taxon>
    </lineage>
</organism>
<comment type="caution">
    <text evidence="2">The sequence shown here is derived from an EMBL/GenBank/DDBJ whole genome shotgun (WGS) entry which is preliminary data.</text>
</comment>
<keyword evidence="3" id="KW-1185">Reference proteome</keyword>
<evidence type="ECO:0000256" key="1">
    <source>
        <dbReference type="SAM" id="Phobius"/>
    </source>
</evidence>
<keyword evidence="1" id="KW-1133">Transmembrane helix</keyword>
<evidence type="ECO:0000313" key="3">
    <source>
        <dbReference type="Proteomes" id="UP000271974"/>
    </source>
</evidence>
<keyword evidence="1" id="KW-0812">Transmembrane</keyword>
<dbReference type="OrthoDB" id="10563159at2759"/>
<gene>
    <name evidence="2" type="ORF">EGW08_014367</name>
</gene>
<dbReference type="AlphaFoldDB" id="A0A3S0ZXV7"/>
<sequence length="85" mass="9375">EHGAQFDEVAVLRVLHLHNAPRVHAPPHLAPLHLDDGVGPDNGEWNSTLDLLYLQLATLLLVILVFVRVAVRQGVDPDAMVVYLI</sequence>
<feature type="non-terminal residue" evidence="2">
    <location>
        <position position="1"/>
    </location>
</feature>
<protein>
    <submittedName>
        <fullName evidence="2">Uncharacterized protein</fullName>
    </submittedName>
</protein>
<accession>A0A3S0ZXV7</accession>
<dbReference type="Proteomes" id="UP000271974">
    <property type="component" value="Unassembled WGS sequence"/>
</dbReference>
<keyword evidence="1" id="KW-0472">Membrane</keyword>
<feature type="non-terminal residue" evidence="2">
    <location>
        <position position="85"/>
    </location>
</feature>
<evidence type="ECO:0000313" key="2">
    <source>
        <dbReference type="EMBL" id="RUS77854.1"/>
    </source>
</evidence>